<dbReference type="GeneID" id="92353146"/>
<dbReference type="SUPFAM" id="SSF53756">
    <property type="entry name" value="UDP-Glycosyltransferase/glycogen phosphorylase"/>
    <property type="match status" value="1"/>
</dbReference>
<dbReference type="EMBL" id="AP031322">
    <property type="protein sequence ID" value="BFH72272.1"/>
    <property type="molecule type" value="Genomic_DNA"/>
</dbReference>
<dbReference type="Gene3D" id="3.40.50.2000">
    <property type="entry name" value="Glycogen Phosphorylase B"/>
    <property type="match status" value="1"/>
</dbReference>
<reference evidence="4" key="1">
    <citation type="submission" date="2024-03" db="EMBL/GenBank/DDBJ databases">
        <title>Complete genome sequence of Sulfurisphaera javensis strain KD-1.</title>
        <authorList>
            <person name="Sakai H."/>
            <person name="Nur N."/>
            <person name="Suwanto A."/>
            <person name="Kurosawa N."/>
        </authorList>
    </citation>
    <scope>NUCLEOTIDE SEQUENCE</scope>
    <source>
        <strain evidence="4">KD-1</strain>
    </source>
</reference>
<keyword evidence="1" id="KW-0808">Transferase</keyword>
<dbReference type="AlphaFoldDB" id="A0AAT9GN27"/>
<feature type="coiled-coil region" evidence="2">
    <location>
        <begin position="43"/>
        <end position="70"/>
    </location>
</feature>
<evidence type="ECO:0000256" key="2">
    <source>
        <dbReference type="SAM" id="Coils"/>
    </source>
</evidence>
<gene>
    <name evidence="4" type="ORF">SJAV_02160</name>
</gene>
<proteinExistence type="predicted"/>
<evidence type="ECO:0000256" key="1">
    <source>
        <dbReference type="ARBA" id="ARBA00022679"/>
    </source>
</evidence>
<dbReference type="InterPro" id="IPR001296">
    <property type="entry name" value="Glyco_trans_1"/>
</dbReference>
<keyword evidence="2" id="KW-0175">Coiled coil</keyword>
<organism evidence="4">
    <name type="scientific">Sulfurisphaera javensis</name>
    <dbReference type="NCBI Taxonomy" id="2049879"/>
    <lineage>
        <taxon>Archaea</taxon>
        <taxon>Thermoproteota</taxon>
        <taxon>Thermoprotei</taxon>
        <taxon>Sulfolobales</taxon>
        <taxon>Sulfolobaceae</taxon>
        <taxon>Sulfurisphaera</taxon>
    </lineage>
</organism>
<protein>
    <submittedName>
        <fullName evidence="4">Glycosyltransferase</fullName>
    </submittedName>
</protein>
<dbReference type="PANTHER" id="PTHR46401">
    <property type="entry name" value="GLYCOSYLTRANSFERASE WBBK-RELATED"/>
    <property type="match status" value="1"/>
</dbReference>
<dbReference type="KEGG" id="sjv:SJAV_02160"/>
<name>A0AAT9GN27_9CREN</name>
<dbReference type="PANTHER" id="PTHR46401:SF2">
    <property type="entry name" value="GLYCOSYLTRANSFERASE WBBK-RELATED"/>
    <property type="match status" value="1"/>
</dbReference>
<accession>A0AAT9GN27</accession>
<evidence type="ECO:0000259" key="3">
    <source>
        <dbReference type="Pfam" id="PF00534"/>
    </source>
</evidence>
<feature type="domain" description="Glycosyl transferase family 1" evidence="3">
    <location>
        <begin position="221"/>
        <end position="367"/>
    </location>
</feature>
<dbReference type="GO" id="GO:0016757">
    <property type="term" value="F:glycosyltransferase activity"/>
    <property type="evidence" value="ECO:0007669"/>
    <property type="project" value="InterPro"/>
</dbReference>
<dbReference type="RefSeq" id="WP_369610508.1">
    <property type="nucleotide sequence ID" value="NZ_AP031322.1"/>
</dbReference>
<dbReference type="Pfam" id="PF00534">
    <property type="entry name" value="Glycos_transf_1"/>
    <property type="match status" value="1"/>
</dbReference>
<evidence type="ECO:0000313" key="4">
    <source>
        <dbReference type="EMBL" id="BFH72272.1"/>
    </source>
</evidence>
<sequence>MIKLGIVYDNLLSPTFAGGGFVHSFEVVTRLKKDFDIIYFPSSKVLRWDKDKVKEKVKELERQGIKVSQDFYSLLDKVKEKPSLFNSEKLSKTFASAYDVSNIDFLYEPDHTSFDIFYLGGKLKKFGLAIHEPLFYNNSFEYLKRLMKFYGINPYTGKGFYTRFLYNLLFSKRIHLRLLKKYKPTFIASVSKGSLEISGINGEVIYPGNAFDPELLKYRGKGKEDYVVFWSRLNQDKGIRELPDILKIINSTKRTKLVLMGKFFDKYNEKKFWKKVKKYNLDVEYLGFVERKKLYEIVSKAKLFIYPTHVDGFSLVVLEALALGTPVVAYDIPAIRTVYSDLSAVKIVKEFDIEGIAKESLKILGMKESEIIDLMNEEKLLYFLKIHSSWNNVAESVKKILLKYIQQTNY</sequence>